<dbReference type="EMBL" id="SNRW01003549">
    <property type="protein sequence ID" value="KAA6389535.1"/>
    <property type="molecule type" value="Genomic_DNA"/>
</dbReference>
<feature type="compositionally biased region" description="Basic and acidic residues" evidence="1">
    <location>
        <begin position="475"/>
        <end position="489"/>
    </location>
</feature>
<dbReference type="AlphaFoldDB" id="A0A5J4W424"/>
<feature type="region of interest" description="Disordered" evidence="1">
    <location>
        <begin position="1"/>
        <end position="37"/>
    </location>
</feature>
<dbReference type="Proteomes" id="UP000324800">
    <property type="component" value="Unassembled WGS sequence"/>
</dbReference>
<proteinExistence type="predicted"/>
<evidence type="ECO:0000256" key="1">
    <source>
        <dbReference type="SAM" id="MobiDB-lite"/>
    </source>
</evidence>
<organism evidence="2 3">
    <name type="scientific">Streblomastix strix</name>
    <dbReference type="NCBI Taxonomy" id="222440"/>
    <lineage>
        <taxon>Eukaryota</taxon>
        <taxon>Metamonada</taxon>
        <taxon>Preaxostyla</taxon>
        <taxon>Oxymonadida</taxon>
        <taxon>Streblomastigidae</taxon>
        <taxon>Streblomastix</taxon>
    </lineage>
</organism>
<comment type="caution">
    <text evidence="2">The sequence shown here is derived from an EMBL/GenBank/DDBJ whole genome shotgun (WGS) entry which is preliminary data.</text>
</comment>
<reference evidence="2 3" key="1">
    <citation type="submission" date="2019-03" db="EMBL/GenBank/DDBJ databases">
        <title>Single cell metagenomics reveals metabolic interactions within the superorganism composed of flagellate Streblomastix strix and complex community of Bacteroidetes bacteria on its surface.</title>
        <authorList>
            <person name="Treitli S.C."/>
            <person name="Kolisko M."/>
            <person name="Husnik F."/>
            <person name="Keeling P."/>
            <person name="Hampl V."/>
        </authorList>
    </citation>
    <scope>NUCLEOTIDE SEQUENCE [LARGE SCALE GENOMIC DNA]</scope>
    <source>
        <strain evidence="2">ST1C</strain>
    </source>
</reference>
<accession>A0A5J4W424</accession>
<evidence type="ECO:0000313" key="3">
    <source>
        <dbReference type="Proteomes" id="UP000324800"/>
    </source>
</evidence>
<protein>
    <submittedName>
        <fullName evidence="2">Uncharacterized protein</fullName>
    </submittedName>
</protein>
<gene>
    <name evidence="2" type="ORF">EZS28_014937</name>
</gene>
<feature type="compositionally biased region" description="Polar residues" evidence="1">
    <location>
        <begin position="459"/>
        <end position="472"/>
    </location>
</feature>
<feature type="compositionally biased region" description="Polar residues" evidence="1">
    <location>
        <begin position="422"/>
        <end position="451"/>
    </location>
</feature>
<evidence type="ECO:0000313" key="2">
    <source>
        <dbReference type="EMBL" id="KAA6389535.1"/>
    </source>
</evidence>
<sequence length="495" mass="56622">MKYEEQQQCNQSQRSEVIKDQELKSRHQQGRSELIRSISPVQINSNIDNNCISPQLPATHKGTSPLHQSLTRKYQKKQNSYLEQSHLEILKVIKTREPENKRTKIQKYAGIIEVTDKFHNLMEPTIQQEKIRPKVLLPGQYIEYPNKDGQLFFYPFKTTTRRLYQAQKNWIYPKRNGKNLKEMGVKAQSSIVFDQATTSKYGQISQKDHKSREYQIIDQIASDGTEENICSDQSEITIVYITNENDGLGKIVYRTQFKAAVNCEANPEISHTKISIYTSFHNVNGPDGLGGNGCGTQLKAITNDNESVKHQAIDINNNTNDKQQTIDNRIERIELLNGTQNINLTIHGAKLQRNRISDLLESEQFQTNFPKHVSEIADTSQPKSQPPLIIKYPVLNPVKGKVIDANQRVQLIYENDTRSKISLQTTTSNKPSRSSKARANTDSTNHFTIQQEQRKRETQSQILNTRPTNSPEATRPVDDPRNRNKDSKRPKGSSL</sequence>
<name>A0A5J4W424_9EUKA</name>
<feature type="compositionally biased region" description="Polar residues" evidence="1">
    <location>
        <begin position="1"/>
        <end position="15"/>
    </location>
</feature>
<feature type="region of interest" description="Disordered" evidence="1">
    <location>
        <begin position="422"/>
        <end position="495"/>
    </location>
</feature>
<feature type="compositionally biased region" description="Basic and acidic residues" evidence="1">
    <location>
        <begin position="16"/>
        <end position="25"/>
    </location>
</feature>